<evidence type="ECO:0000313" key="1">
    <source>
        <dbReference type="EMBL" id="OIW32923.1"/>
    </source>
</evidence>
<gene>
    <name evidence="1" type="ORF">CONLIGDRAFT_627856</name>
</gene>
<dbReference type="EMBL" id="KV875094">
    <property type="protein sequence ID" value="OIW32923.1"/>
    <property type="molecule type" value="Genomic_DNA"/>
</dbReference>
<organism evidence="1 2">
    <name type="scientific">Coniochaeta ligniaria NRRL 30616</name>
    <dbReference type="NCBI Taxonomy" id="1408157"/>
    <lineage>
        <taxon>Eukaryota</taxon>
        <taxon>Fungi</taxon>
        <taxon>Dikarya</taxon>
        <taxon>Ascomycota</taxon>
        <taxon>Pezizomycotina</taxon>
        <taxon>Sordariomycetes</taxon>
        <taxon>Sordariomycetidae</taxon>
        <taxon>Coniochaetales</taxon>
        <taxon>Coniochaetaceae</taxon>
        <taxon>Coniochaeta</taxon>
    </lineage>
</organism>
<dbReference type="OrthoDB" id="4175433at2759"/>
<proteinExistence type="predicted"/>
<name>A0A1J7J0K3_9PEZI</name>
<protein>
    <submittedName>
        <fullName evidence="1">Uncharacterized protein</fullName>
    </submittedName>
</protein>
<dbReference type="InParanoid" id="A0A1J7J0K3"/>
<dbReference type="Proteomes" id="UP000182658">
    <property type="component" value="Unassembled WGS sequence"/>
</dbReference>
<dbReference type="AlphaFoldDB" id="A0A1J7J0K3"/>
<accession>A0A1J7J0K3</accession>
<reference evidence="1 2" key="1">
    <citation type="submission" date="2016-10" db="EMBL/GenBank/DDBJ databases">
        <title>Draft genome sequence of Coniochaeta ligniaria NRRL30616, a lignocellulolytic fungus for bioabatement of inhibitors in plant biomass hydrolysates.</title>
        <authorList>
            <consortium name="DOE Joint Genome Institute"/>
            <person name="Jimenez D.J."/>
            <person name="Hector R.E."/>
            <person name="Riley R."/>
            <person name="Sun H."/>
            <person name="Grigoriev I.V."/>
            <person name="Van Elsas J.D."/>
            <person name="Nichols N.N."/>
        </authorList>
    </citation>
    <scope>NUCLEOTIDE SEQUENCE [LARGE SCALE GENOMIC DNA]</scope>
    <source>
        <strain evidence="1 2">NRRL 30616</strain>
    </source>
</reference>
<evidence type="ECO:0000313" key="2">
    <source>
        <dbReference type="Proteomes" id="UP000182658"/>
    </source>
</evidence>
<keyword evidence="2" id="KW-1185">Reference proteome</keyword>
<sequence length="82" mass="9710">MPPRPPSSVILSRLTPGAARPVIRVQPWKTFWPLKAESYSQEQRADMPWLTWKPNPQQPDEKPWRQWRLENQSCVTRRGANF</sequence>